<dbReference type="InterPro" id="IPR009075">
    <property type="entry name" value="AcylCo_DH/oxidase_C"/>
</dbReference>
<dbReference type="Gene3D" id="1.20.140.10">
    <property type="entry name" value="Butyryl-CoA Dehydrogenase, subunit A, domain 3"/>
    <property type="match status" value="1"/>
</dbReference>
<comment type="similarity">
    <text evidence="2">Belongs to the acyl-CoA dehydrogenase family.</text>
</comment>
<dbReference type="InterPro" id="IPR009100">
    <property type="entry name" value="AcylCoA_DH/oxidase_NM_dom_sf"/>
</dbReference>
<gene>
    <name evidence="8" type="ORF">H4281_24185</name>
</gene>
<dbReference type="SUPFAM" id="SSF56645">
    <property type="entry name" value="Acyl-CoA dehydrogenase NM domain-like"/>
    <property type="match status" value="1"/>
</dbReference>
<comment type="cofactor">
    <cofactor evidence="1">
        <name>FAD</name>
        <dbReference type="ChEBI" id="CHEBI:57692"/>
    </cofactor>
</comment>
<name>A0A7W3VZU9_9PSEU</name>
<dbReference type="GO" id="GO:0050660">
    <property type="term" value="F:flavin adenine dinucleotide binding"/>
    <property type="evidence" value="ECO:0007669"/>
    <property type="project" value="InterPro"/>
</dbReference>
<evidence type="ECO:0000256" key="5">
    <source>
        <dbReference type="ARBA" id="ARBA00023002"/>
    </source>
</evidence>
<dbReference type="PANTHER" id="PTHR43884:SF20">
    <property type="entry name" value="ACYL-COA DEHYDROGENASE FADE28"/>
    <property type="match status" value="1"/>
</dbReference>
<keyword evidence="3" id="KW-0285">Flavoprotein</keyword>
<dbReference type="Gene3D" id="1.10.540.10">
    <property type="entry name" value="Acyl-CoA dehydrogenase/oxidase, N-terminal domain"/>
    <property type="match status" value="1"/>
</dbReference>
<feature type="domain" description="Acyl-CoA dehydrogenase/oxidase N-terminal" evidence="7">
    <location>
        <begin position="11"/>
        <end position="116"/>
    </location>
</feature>
<evidence type="ECO:0000256" key="2">
    <source>
        <dbReference type="ARBA" id="ARBA00009347"/>
    </source>
</evidence>
<dbReference type="Pfam" id="PF02771">
    <property type="entry name" value="Acyl-CoA_dh_N"/>
    <property type="match status" value="1"/>
</dbReference>
<reference evidence="8 9" key="1">
    <citation type="submission" date="2020-08" db="EMBL/GenBank/DDBJ databases">
        <title>Amycolatopsis sp. nov. DR6-1 isolated from Dendrobium heterocarpum.</title>
        <authorList>
            <person name="Tedsree N."/>
            <person name="Kuncharoen N."/>
            <person name="Likhitwitayawuid K."/>
            <person name="Tanasupawat S."/>
        </authorList>
    </citation>
    <scope>NUCLEOTIDE SEQUENCE [LARGE SCALE GENOMIC DNA]</scope>
    <source>
        <strain evidence="8 9">DR6-1</strain>
    </source>
</reference>
<dbReference type="InterPro" id="IPR037069">
    <property type="entry name" value="AcylCoA_DH/ox_N_sf"/>
</dbReference>
<keyword evidence="4" id="KW-0274">FAD</keyword>
<keyword evidence="9" id="KW-1185">Reference proteome</keyword>
<evidence type="ECO:0000259" key="6">
    <source>
        <dbReference type="Pfam" id="PF00441"/>
    </source>
</evidence>
<evidence type="ECO:0000313" key="8">
    <source>
        <dbReference type="EMBL" id="MBB1156261.1"/>
    </source>
</evidence>
<dbReference type="Pfam" id="PF00441">
    <property type="entry name" value="Acyl-CoA_dh_1"/>
    <property type="match status" value="1"/>
</dbReference>
<dbReference type="EMBL" id="JACGZW010000008">
    <property type="protein sequence ID" value="MBB1156261.1"/>
    <property type="molecule type" value="Genomic_DNA"/>
</dbReference>
<accession>A0A7W3VZU9</accession>
<proteinExistence type="inferred from homology"/>
<evidence type="ECO:0000256" key="3">
    <source>
        <dbReference type="ARBA" id="ARBA00022630"/>
    </source>
</evidence>
<organism evidence="8 9">
    <name type="scientific">Amycolatopsis dendrobii</name>
    <dbReference type="NCBI Taxonomy" id="2760662"/>
    <lineage>
        <taxon>Bacteria</taxon>
        <taxon>Bacillati</taxon>
        <taxon>Actinomycetota</taxon>
        <taxon>Actinomycetes</taxon>
        <taxon>Pseudonocardiales</taxon>
        <taxon>Pseudonocardiaceae</taxon>
        <taxon>Amycolatopsis</taxon>
    </lineage>
</organism>
<dbReference type="CDD" id="cd00567">
    <property type="entry name" value="ACAD"/>
    <property type="match status" value="1"/>
</dbReference>
<feature type="domain" description="Acyl-CoA dehydrogenase/oxidase C-terminal" evidence="6">
    <location>
        <begin position="209"/>
        <end position="349"/>
    </location>
</feature>
<dbReference type="GO" id="GO:0003995">
    <property type="term" value="F:acyl-CoA dehydrogenase activity"/>
    <property type="evidence" value="ECO:0007669"/>
    <property type="project" value="TreeGrafter"/>
</dbReference>
<dbReference type="InterPro" id="IPR046373">
    <property type="entry name" value="Acyl-CoA_Oxase/DH_mid-dom_sf"/>
</dbReference>
<evidence type="ECO:0000313" key="9">
    <source>
        <dbReference type="Proteomes" id="UP000526734"/>
    </source>
</evidence>
<dbReference type="RefSeq" id="WP_182893211.1">
    <property type="nucleotide sequence ID" value="NZ_JACGZW010000008.1"/>
</dbReference>
<keyword evidence="5" id="KW-0560">Oxidoreductase</keyword>
<dbReference type="InterPro" id="IPR013786">
    <property type="entry name" value="AcylCoA_DH/ox_N"/>
</dbReference>
<dbReference type="PANTHER" id="PTHR43884">
    <property type="entry name" value="ACYL-COA DEHYDROGENASE"/>
    <property type="match status" value="1"/>
</dbReference>
<dbReference type="InterPro" id="IPR036250">
    <property type="entry name" value="AcylCo_DH-like_C"/>
</dbReference>
<dbReference type="Gene3D" id="2.40.110.10">
    <property type="entry name" value="Butyryl-CoA Dehydrogenase, subunit A, domain 2"/>
    <property type="match status" value="1"/>
</dbReference>
<evidence type="ECO:0000256" key="4">
    <source>
        <dbReference type="ARBA" id="ARBA00022827"/>
    </source>
</evidence>
<evidence type="ECO:0000256" key="1">
    <source>
        <dbReference type="ARBA" id="ARBA00001974"/>
    </source>
</evidence>
<dbReference type="Proteomes" id="UP000526734">
    <property type="component" value="Unassembled WGS sequence"/>
</dbReference>
<protein>
    <submittedName>
        <fullName evidence="8">Acyl-CoA/acyl-ACP dehydrogenase</fullName>
    </submittedName>
</protein>
<comment type="caution">
    <text evidence="8">The sequence shown here is derived from an EMBL/GenBank/DDBJ whole genome shotgun (WGS) entry which is preliminary data.</text>
</comment>
<evidence type="ECO:0000259" key="7">
    <source>
        <dbReference type="Pfam" id="PF02771"/>
    </source>
</evidence>
<dbReference type="AlphaFoldDB" id="A0A7W3VZU9"/>
<sequence>MDFDLNDDLGAVRELAAKIFADRATVERVAAVEKQGGFDAGLWRVLAEADLLGICLSERDGGAGLGMTGLAVLLEEVGRHVAPVPLWNVVAGGLLPVAQFGSEDQRNRVLPRVLDGSALLVGAFDDTVSVTATRRGDELELAGEVGSVPAGAQADLVLVPVKEADEVHLVLVPTVNLAVTPVEVTSRESHASISFTGAVAAPQDILASGDKALRWTLRRLRVALAAISVGVCAEALATTAKYTSERVQFGRPLSTNQAVAVRAADAYLDTEAIRVCTQRAAWLLDEGREDEAEIAAVVAKWWASRGGLRVVHATQHLHGGIGADVDYPIHRYFLWGRQVAFTLGAADALAAELGDRLPSAPPIGAPA</sequence>
<dbReference type="SUPFAM" id="SSF47203">
    <property type="entry name" value="Acyl-CoA dehydrogenase C-terminal domain-like"/>
    <property type="match status" value="1"/>
</dbReference>